<dbReference type="KEGG" id="poz:I0K15_20845"/>
<keyword evidence="3" id="KW-0479">Metal-binding</keyword>
<evidence type="ECO:0000256" key="3">
    <source>
        <dbReference type="ARBA" id="ARBA00022723"/>
    </source>
</evidence>
<evidence type="ECO:0000256" key="1">
    <source>
        <dbReference type="ARBA" id="ARBA00001966"/>
    </source>
</evidence>
<dbReference type="CDD" id="cd00056">
    <property type="entry name" value="ENDO3c"/>
    <property type="match status" value="1"/>
</dbReference>
<feature type="domain" description="HhH-GPD" evidence="6">
    <location>
        <begin position="45"/>
        <end position="203"/>
    </location>
</feature>
<dbReference type="Proteomes" id="UP000594800">
    <property type="component" value="Chromosome"/>
</dbReference>
<keyword evidence="4" id="KW-0408">Iron</keyword>
<proteinExistence type="predicted"/>
<gene>
    <name evidence="7" type="ORF">I0K15_20845</name>
</gene>
<evidence type="ECO:0000256" key="5">
    <source>
        <dbReference type="ARBA" id="ARBA00023014"/>
    </source>
</evidence>
<dbReference type="PANTHER" id="PTHR10359">
    <property type="entry name" value="A/G-SPECIFIC ADENINE GLYCOSYLASE/ENDONUCLEASE III"/>
    <property type="match status" value="1"/>
</dbReference>
<dbReference type="PIRSF" id="PIRSF001435">
    <property type="entry name" value="Nth"/>
    <property type="match status" value="1"/>
</dbReference>
<dbReference type="EMBL" id="CP064942">
    <property type="protein sequence ID" value="QPH54184.1"/>
    <property type="molecule type" value="Genomic_DNA"/>
</dbReference>
<dbReference type="GO" id="GO:0051539">
    <property type="term" value="F:4 iron, 4 sulfur cluster binding"/>
    <property type="evidence" value="ECO:0007669"/>
    <property type="project" value="UniProtKB-KW"/>
</dbReference>
<reference evidence="7 8" key="1">
    <citation type="submission" date="2020-11" db="EMBL/GenBank/DDBJ databases">
        <title>Description of Pontivivens ytuae sp. nov. isolated from deep sea sediment of Mariana Trench.</title>
        <authorList>
            <person name="Wang Z."/>
            <person name="Sun Q.-L."/>
            <person name="Xu X.-D."/>
            <person name="Tang Y.-Z."/>
            <person name="Zhang J."/>
        </authorList>
    </citation>
    <scope>NUCLEOTIDE SEQUENCE [LARGE SCALE GENOMIC DNA]</scope>
    <source>
        <strain evidence="7 8">MT2928</strain>
    </source>
</reference>
<sequence>MQLALNLDGRPALLAEIHRRLMEAFGPPTDYSRLDPVSQLVLAQLSGRTKGAVSKAAFRRLWLRYGSWAAVRDASEQGIRDTIHDVTFPETKAPQIQGALAAISGADGVPSLERIGDLPVPEALEVLERLPGVGRKVAAAILNFSTWRRPALVVDSHHVRVLRRVGVIGARATVRQAYDIVMPLLPPNWSADDLDAHHQVVKILGQRHCRPTSPSCHHCPIADLCRSARVVRGADPPPHSPSDR</sequence>
<dbReference type="SMART" id="SM00478">
    <property type="entry name" value="ENDO3c"/>
    <property type="match status" value="1"/>
</dbReference>
<dbReference type="Pfam" id="PF00730">
    <property type="entry name" value="HhH-GPD"/>
    <property type="match status" value="1"/>
</dbReference>
<accession>A0A7S9LSA9</accession>
<dbReference type="InterPro" id="IPR003651">
    <property type="entry name" value="Endonuclease3_FeS-loop_motif"/>
</dbReference>
<dbReference type="InterPro" id="IPR023170">
    <property type="entry name" value="HhH_base_excis_C"/>
</dbReference>
<evidence type="ECO:0000313" key="8">
    <source>
        <dbReference type="Proteomes" id="UP000594800"/>
    </source>
</evidence>
<dbReference type="GO" id="GO:0140097">
    <property type="term" value="F:catalytic activity, acting on DNA"/>
    <property type="evidence" value="ECO:0007669"/>
    <property type="project" value="UniProtKB-ARBA"/>
</dbReference>
<evidence type="ECO:0000259" key="6">
    <source>
        <dbReference type="SMART" id="SM00478"/>
    </source>
</evidence>
<keyword evidence="5" id="KW-0411">Iron-sulfur</keyword>
<evidence type="ECO:0000313" key="7">
    <source>
        <dbReference type="EMBL" id="QPH54184.1"/>
    </source>
</evidence>
<name>A0A7S9LSA9_9RHOB</name>
<keyword evidence="8" id="KW-1185">Reference proteome</keyword>
<dbReference type="InterPro" id="IPR003265">
    <property type="entry name" value="HhH-GPD_domain"/>
</dbReference>
<dbReference type="SMART" id="SM00525">
    <property type="entry name" value="FES"/>
    <property type="match status" value="1"/>
</dbReference>
<dbReference type="AlphaFoldDB" id="A0A7S9LSA9"/>
<organism evidence="7 8">
    <name type="scientific">Pontivivens ytuae</name>
    <dbReference type="NCBI Taxonomy" id="2789856"/>
    <lineage>
        <taxon>Bacteria</taxon>
        <taxon>Pseudomonadati</taxon>
        <taxon>Pseudomonadota</taxon>
        <taxon>Alphaproteobacteria</taxon>
        <taxon>Rhodobacterales</taxon>
        <taxon>Paracoccaceae</taxon>
        <taxon>Pontivivens</taxon>
    </lineage>
</organism>
<protein>
    <submittedName>
        <fullName evidence="7">Fe-S cluster assembly protein HesB</fullName>
    </submittedName>
</protein>
<dbReference type="RefSeq" id="WP_196103393.1">
    <property type="nucleotide sequence ID" value="NZ_CP064942.1"/>
</dbReference>
<keyword evidence="2" id="KW-0004">4Fe-4S</keyword>
<dbReference type="Gene3D" id="1.10.340.30">
    <property type="entry name" value="Hypothetical protein, domain 2"/>
    <property type="match status" value="1"/>
</dbReference>
<dbReference type="GO" id="GO:0046872">
    <property type="term" value="F:metal ion binding"/>
    <property type="evidence" value="ECO:0007669"/>
    <property type="project" value="UniProtKB-KW"/>
</dbReference>
<dbReference type="SUPFAM" id="SSF48150">
    <property type="entry name" value="DNA-glycosylase"/>
    <property type="match status" value="1"/>
</dbReference>
<evidence type="ECO:0000256" key="2">
    <source>
        <dbReference type="ARBA" id="ARBA00022485"/>
    </source>
</evidence>
<comment type="cofactor">
    <cofactor evidence="1">
        <name>[4Fe-4S] cluster</name>
        <dbReference type="ChEBI" id="CHEBI:49883"/>
    </cofactor>
</comment>
<dbReference type="Gene3D" id="1.10.1670.10">
    <property type="entry name" value="Helix-hairpin-Helix base-excision DNA repair enzymes (C-terminal)"/>
    <property type="match status" value="1"/>
</dbReference>
<dbReference type="GO" id="GO:0006284">
    <property type="term" value="P:base-excision repair"/>
    <property type="evidence" value="ECO:0007669"/>
    <property type="project" value="InterPro"/>
</dbReference>
<dbReference type="InterPro" id="IPR011257">
    <property type="entry name" value="DNA_glycosylase"/>
</dbReference>
<dbReference type="GO" id="GO:0016787">
    <property type="term" value="F:hydrolase activity"/>
    <property type="evidence" value="ECO:0007669"/>
    <property type="project" value="UniProtKB-ARBA"/>
</dbReference>
<evidence type="ECO:0000256" key="4">
    <source>
        <dbReference type="ARBA" id="ARBA00023004"/>
    </source>
</evidence>